<feature type="transmembrane region" description="Helical" evidence="7">
    <location>
        <begin position="20"/>
        <end position="40"/>
    </location>
</feature>
<name>A0ABS6N2D5_9RHOB</name>
<dbReference type="CDD" id="cd06225">
    <property type="entry name" value="HAMP"/>
    <property type="match status" value="1"/>
</dbReference>
<organism evidence="10 11">
    <name type="scientific">Thalassococcus arenae</name>
    <dbReference type="NCBI Taxonomy" id="2851652"/>
    <lineage>
        <taxon>Bacteria</taxon>
        <taxon>Pseudomonadati</taxon>
        <taxon>Pseudomonadota</taxon>
        <taxon>Alphaproteobacteria</taxon>
        <taxon>Rhodobacterales</taxon>
        <taxon>Roseobacteraceae</taxon>
        <taxon>Thalassococcus</taxon>
    </lineage>
</organism>
<evidence type="ECO:0000259" key="8">
    <source>
        <dbReference type="PROSITE" id="PS50109"/>
    </source>
</evidence>
<keyword evidence="6" id="KW-0067">ATP-binding</keyword>
<dbReference type="InterPro" id="IPR005467">
    <property type="entry name" value="His_kinase_dom"/>
</dbReference>
<keyword evidence="4" id="KW-0547">Nucleotide-binding</keyword>
<evidence type="ECO:0000256" key="2">
    <source>
        <dbReference type="ARBA" id="ARBA00012438"/>
    </source>
</evidence>
<proteinExistence type="predicted"/>
<feature type="domain" description="Histidine kinase" evidence="8">
    <location>
        <begin position="223"/>
        <end position="428"/>
    </location>
</feature>
<keyword evidence="3" id="KW-0808">Transferase</keyword>
<evidence type="ECO:0000256" key="3">
    <source>
        <dbReference type="ARBA" id="ARBA00022679"/>
    </source>
</evidence>
<dbReference type="Proteomes" id="UP001166293">
    <property type="component" value="Unassembled WGS sequence"/>
</dbReference>
<keyword evidence="7" id="KW-0812">Transmembrane</keyword>
<keyword evidence="11" id="KW-1185">Reference proteome</keyword>
<evidence type="ECO:0000313" key="11">
    <source>
        <dbReference type="Proteomes" id="UP001166293"/>
    </source>
</evidence>
<dbReference type="Pfam" id="PF02518">
    <property type="entry name" value="HATPase_c"/>
    <property type="match status" value="1"/>
</dbReference>
<dbReference type="EC" id="2.7.13.3" evidence="2"/>
<evidence type="ECO:0000256" key="4">
    <source>
        <dbReference type="ARBA" id="ARBA00022741"/>
    </source>
</evidence>
<dbReference type="RefSeq" id="WP_217776061.1">
    <property type="nucleotide sequence ID" value="NZ_JAHRWL010000001.1"/>
</dbReference>
<keyword evidence="7" id="KW-1133">Transmembrane helix</keyword>
<evidence type="ECO:0000256" key="7">
    <source>
        <dbReference type="SAM" id="Phobius"/>
    </source>
</evidence>
<dbReference type="Pfam" id="PF00672">
    <property type="entry name" value="HAMP"/>
    <property type="match status" value="1"/>
</dbReference>
<gene>
    <name evidence="10" type="ORF">KUH32_00175</name>
</gene>
<feature type="transmembrane region" description="Helical" evidence="7">
    <location>
        <begin position="138"/>
        <end position="161"/>
    </location>
</feature>
<sequence length="435" mass="48275">MTDFLDRAKLWIRTRSVFSHLLWATLASTTLLSLVLILSLQRVADEHPRRYLARALFDAFAESALNPGEAVSVIGEAPMVLMTPQEAANSRFAAIYEDALDDLDGIAIRRLGDHYAAVSVRGDTVAVLPQFGRQISTYALFLVGVVIMSVLFAITAIYLLIRRLTLPFDVLTAGIRKVEEGDLSYQIPLENTFGEYRTFAEGFNKMVSELQRIHESRRHMLLALPHEILTPLSRLKVRKDMVDDPDLRAQISKDISVVEEILSSILAAEKRSAGTTSADFIDIEPYAEEQIAQMVHSGVEITIQNKTGQKTAYFDSFLTSVLLKNFVSNAVRYGKGKPIQVIFSADGQNSCDMRMSVRDQGIGIAPDQLRYLMEPFWRADESRGRASGGYGLGLYLCRTITNGLGGRIDIESKLGEGTEITAVLPNALCTTLEEF</sequence>
<evidence type="ECO:0000256" key="1">
    <source>
        <dbReference type="ARBA" id="ARBA00000085"/>
    </source>
</evidence>
<dbReference type="InterPro" id="IPR003594">
    <property type="entry name" value="HATPase_dom"/>
</dbReference>
<evidence type="ECO:0000256" key="6">
    <source>
        <dbReference type="ARBA" id="ARBA00022840"/>
    </source>
</evidence>
<dbReference type="PROSITE" id="PS50885">
    <property type="entry name" value="HAMP"/>
    <property type="match status" value="1"/>
</dbReference>
<evidence type="ECO:0000256" key="5">
    <source>
        <dbReference type="ARBA" id="ARBA00022777"/>
    </source>
</evidence>
<dbReference type="PANTHER" id="PTHR44936:SF10">
    <property type="entry name" value="SENSOR PROTEIN RSTB"/>
    <property type="match status" value="1"/>
</dbReference>
<dbReference type="EMBL" id="JAHRWL010000001">
    <property type="protein sequence ID" value="MBV2358177.1"/>
    <property type="molecule type" value="Genomic_DNA"/>
</dbReference>
<dbReference type="PROSITE" id="PS50109">
    <property type="entry name" value="HIS_KIN"/>
    <property type="match status" value="1"/>
</dbReference>
<reference evidence="10" key="1">
    <citation type="submission" date="2021-06" db="EMBL/GenBank/DDBJ databases">
        <title>Thalassococcus sp. CAU 1522 isolated from sea sand, Republic of Korea.</title>
        <authorList>
            <person name="Kim W."/>
        </authorList>
    </citation>
    <scope>NUCLEOTIDE SEQUENCE</scope>
    <source>
        <strain evidence="10">CAU 1522</strain>
    </source>
</reference>
<comment type="caution">
    <text evidence="10">The sequence shown here is derived from an EMBL/GenBank/DDBJ whole genome shotgun (WGS) entry which is preliminary data.</text>
</comment>
<dbReference type="InterPro" id="IPR050980">
    <property type="entry name" value="2C_sensor_his_kinase"/>
</dbReference>
<accession>A0ABS6N2D5</accession>
<dbReference type="PANTHER" id="PTHR44936">
    <property type="entry name" value="SENSOR PROTEIN CREC"/>
    <property type="match status" value="1"/>
</dbReference>
<feature type="domain" description="HAMP" evidence="9">
    <location>
        <begin position="162"/>
        <end position="215"/>
    </location>
</feature>
<protein>
    <recommendedName>
        <fullName evidence="2">histidine kinase</fullName>
        <ecNumber evidence="2">2.7.13.3</ecNumber>
    </recommendedName>
</protein>
<dbReference type="SMART" id="SM00387">
    <property type="entry name" value="HATPase_c"/>
    <property type="match status" value="1"/>
</dbReference>
<keyword evidence="7" id="KW-0472">Membrane</keyword>
<keyword evidence="5 10" id="KW-0418">Kinase</keyword>
<evidence type="ECO:0000313" key="10">
    <source>
        <dbReference type="EMBL" id="MBV2358177.1"/>
    </source>
</evidence>
<dbReference type="SMART" id="SM00304">
    <property type="entry name" value="HAMP"/>
    <property type="match status" value="1"/>
</dbReference>
<dbReference type="InterPro" id="IPR003660">
    <property type="entry name" value="HAMP_dom"/>
</dbReference>
<dbReference type="GO" id="GO:0016301">
    <property type="term" value="F:kinase activity"/>
    <property type="evidence" value="ECO:0007669"/>
    <property type="project" value="UniProtKB-KW"/>
</dbReference>
<evidence type="ECO:0000259" key="9">
    <source>
        <dbReference type="PROSITE" id="PS50885"/>
    </source>
</evidence>
<comment type="catalytic activity">
    <reaction evidence="1">
        <text>ATP + protein L-histidine = ADP + protein N-phospho-L-histidine.</text>
        <dbReference type="EC" id="2.7.13.3"/>
    </reaction>
</comment>